<reference evidence="1 2" key="1">
    <citation type="submission" date="2017-09" db="EMBL/GenBank/DDBJ databases">
        <title>Bacterial strain isolated from the female urinary microbiota.</title>
        <authorList>
            <person name="Thomas-White K."/>
            <person name="Kumar N."/>
            <person name="Forster S."/>
            <person name="Putonti C."/>
            <person name="Lawley T."/>
            <person name="Wolfe A.J."/>
        </authorList>
    </citation>
    <scope>NUCLEOTIDE SEQUENCE [LARGE SCALE GENOMIC DNA]</scope>
    <source>
        <strain evidence="1 2">UMB0852</strain>
    </source>
</reference>
<dbReference type="SUPFAM" id="SSF51197">
    <property type="entry name" value="Clavaminate synthase-like"/>
    <property type="match status" value="1"/>
</dbReference>
<dbReference type="Gene3D" id="2.60.120.370">
    <property type="entry name" value="YhcH/YjgK/YiaL"/>
    <property type="match status" value="1"/>
</dbReference>
<dbReference type="OrthoDB" id="9792756at2"/>
<organism evidence="1 2">
    <name type="scientific">Dolosicoccus paucivorans</name>
    <dbReference type="NCBI Taxonomy" id="84521"/>
    <lineage>
        <taxon>Bacteria</taxon>
        <taxon>Bacillati</taxon>
        <taxon>Bacillota</taxon>
        <taxon>Bacilli</taxon>
        <taxon>Lactobacillales</taxon>
        <taxon>Aerococcaceae</taxon>
        <taxon>Dolosicoccus</taxon>
    </lineage>
</organism>
<dbReference type="AlphaFoldDB" id="A0A2N6SPD7"/>
<dbReference type="Pfam" id="PF04074">
    <property type="entry name" value="DUF386"/>
    <property type="match status" value="1"/>
</dbReference>
<gene>
    <name evidence="1" type="ORF">CJ205_01945</name>
</gene>
<accession>A0A2N6SPD7</accession>
<protein>
    <submittedName>
        <fullName evidence="1">DUF386 domain-containing protein</fullName>
    </submittedName>
</protein>
<dbReference type="PANTHER" id="PTHR34986:SF1">
    <property type="entry name" value="PROTEIN YIAL"/>
    <property type="match status" value="1"/>
</dbReference>
<comment type="caution">
    <text evidence="1">The sequence shown here is derived from an EMBL/GenBank/DDBJ whole genome shotgun (WGS) entry which is preliminary data.</text>
</comment>
<dbReference type="NCBIfam" id="TIGR00022">
    <property type="entry name" value="YhcH/YjgK/YiaL family protein"/>
    <property type="match status" value="1"/>
</dbReference>
<proteinExistence type="predicted"/>
<keyword evidence="2" id="KW-1185">Reference proteome</keyword>
<evidence type="ECO:0000313" key="2">
    <source>
        <dbReference type="Proteomes" id="UP000235682"/>
    </source>
</evidence>
<dbReference type="EMBL" id="PNHE01000004">
    <property type="protein sequence ID" value="PMC58954.1"/>
    <property type="molecule type" value="Genomic_DNA"/>
</dbReference>
<dbReference type="GO" id="GO:0005829">
    <property type="term" value="C:cytosol"/>
    <property type="evidence" value="ECO:0007669"/>
    <property type="project" value="TreeGrafter"/>
</dbReference>
<dbReference type="InterPro" id="IPR037012">
    <property type="entry name" value="NanQ/TabA/YiaL_sf"/>
</dbReference>
<dbReference type="STRING" id="84521.SAMN04487994_103517"/>
<evidence type="ECO:0000313" key="1">
    <source>
        <dbReference type="EMBL" id="PMC58954.1"/>
    </source>
</evidence>
<name>A0A2N6SPD7_9LACT</name>
<dbReference type="Proteomes" id="UP000235682">
    <property type="component" value="Unassembled WGS sequence"/>
</dbReference>
<dbReference type="InterPro" id="IPR004375">
    <property type="entry name" value="NanQ/TabA/YiaL"/>
</dbReference>
<sequence length="153" mass="18024">MVGETLMEFYELKHTEYVTRPEVQKVIDFLKENDLTDQSLGIHEVDEDFFYNVISYTTTTEDERPWESHHQYIDIHVPIKGFEKIAHAFMSEVELKDYVEDEDFQQSIATPSNYLTIKPGQILVLDSYDIHKTGLIVKEPEMIKKAVFKVKYE</sequence>
<dbReference type="PANTHER" id="PTHR34986">
    <property type="entry name" value="EVOLVED BETA-GALACTOSIDASE SUBUNIT BETA"/>
    <property type="match status" value="1"/>
</dbReference>